<evidence type="ECO:0000256" key="8">
    <source>
        <dbReference type="ARBA" id="ARBA00023136"/>
    </source>
</evidence>
<dbReference type="InterPro" id="IPR001005">
    <property type="entry name" value="SANT/Myb"/>
</dbReference>
<dbReference type="SMART" id="SM00717">
    <property type="entry name" value="SANT"/>
    <property type="match status" value="2"/>
</dbReference>
<dbReference type="InterPro" id="IPR009057">
    <property type="entry name" value="Homeodomain-like_sf"/>
</dbReference>
<gene>
    <name evidence="14" type="ORF">K7X08_034864</name>
</gene>
<feature type="compositionally biased region" description="Basic residues" evidence="10">
    <location>
        <begin position="488"/>
        <end position="498"/>
    </location>
</feature>
<dbReference type="Proteomes" id="UP001152561">
    <property type="component" value="Unassembled WGS sequence"/>
</dbReference>
<dbReference type="CDD" id="cd00167">
    <property type="entry name" value="SANT"/>
    <property type="match status" value="2"/>
</dbReference>
<sequence>MISKENYYATSKTGLVVSAQEMLHVPPLYIIGAFIPATMIAVLYYFDHNVASQLAQQKEFNLKKPSSYHYDLLLFGFLVILCGLIGIPPSNGVIPQSPMHTKSLATLKHQLLRNKLVSTARKSMSKNANLGQLYRSMQEAYNEMQTPLVYQIPPGLGLKELKESTIQRSSTGYIGAPVDETVFDVNKDVDDLLPVEVKEQRLSNLLQALMVGACVAAMPILKKIPTSLLWGYFAFMAIENLPGNQFWERILLILTAPSRRYKVLEDSHATFVEIVPFKTIAGFTLFQTVYLLLCFGITWIPVAGVLFPLLIMLLVPVRQYLLPKFFKGAHLQDLDAAEYEDKSGQARPTSVGSDEMVTRSRGGGPLTFNTNPDHNFMIETNNGYNQLFDPFFSNHEGNFSSMGQDFNFGYEFKPFEQNGSTLVMKNFENSIDMNYNFNVVPDESSCITSTVVDNNGNFYDHKEIDGRKISKKLIKSNEKSLSSSSMRKLGRGRKKSKSGKGQWTIEEDKILINLVEKFGDRKWSQIAKMLKGRIGKQCRERWHNHLRPDVKKEFWTEEEDRILIEAHAEVGNKWAEIAKRLPGRTENSIKNHWNATKRRQFSRRKCRTKWPKPSSLLQNYIKSLNFEKGNTNNSSNNDTALNNTNAPILEPIEQVIPADYDFSEVAEFDLDDKLFDDLEIPYELNKELDLMDLIPSVNPEI</sequence>
<feature type="transmembrane region" description="Helical" evidence="11">
    <location>
        <begin position="289"/>
        <end position="315"/>
    </location>
</feature>
<comment type="similarity">
    <text evidence="3">Belongs to the anion exchanger (TC 2.A.31.3) family.</text>
</comment>
<feature type="domain" description="HTH myb-type" evidence="13">
    <location>
        <begin position="551"/>
        <end position="601"/>
    </location>
</feature>
<dbReference type="InterPro" id="IPR017930">
    <property type="entry name" value="Myb_dom"/>
</dbReference>
<evidence type="ECO:0000259" key="12">
    <source>
        <dbReference type="PROSITE" id="PS50090"/>
    </source>
</evidence>
<evidence type="ECO:0000256" key="11">
    <source>
        <dbReference type="SAM" id="Phobius"/>
    </source>
</evidence>
<dbReference type="OrthoDB" id="2143914at2759"/>
<dbReference type="InterPro" id="IPR003020">
    <property type="entry name" value="HCO3_transpt_euk"/>
</dbReference>
<keyword evidence="6 11" id="KW-1133">Transmembrane helix</keyword>
<evidence type="ECO:0000256" key="4">
    <source>
        <dbReference type="ARBA" id="ARBA00022692"/>
    </source>
</evidence>
<dbReference type="PROSITE" id="PS50090">
    <property type="entry name" value="MYB_LIKE"/>
    <property type="match status" value="2"/>
</dbReference>
<dbReference type="GO" id="GO:0005634">
    <property type="term" value="C:nucleus"/>
    <property type="evidence" value="ECO:0007669"/>
    <property type="project" value="UniProtKB-SubCell"/>
</dbReference>
<keyword evidence="7" id="KW-0238">DNA-binding</keyword>
<accession>A0A9Q1R218</accession>
<dbReference type="GO" id="GO:0000976">
    <property type="term" value="F:transcription cis-regulatory region binding"/>
    <property type="evidence" value="ECO:0007669"/>
    <property type="project" value="UniProtKB-ARBA"/>
</dbReference>
<dbReference type="FunFam" id="1.10.10.60:FF:000010">
    <property type="entry name" value="Transcriptional activator Myb isoform A"/>
    <property type="match status" value="1"/>
</dbReference>
<dbReference type="Pfam" id="PF00955">
    <property type="entry name" value="HCO3_cotransp"/>
    <property type="match status" value="2"/>
</dbReference>
<keyword evidence="5" id="KW-0677">Repeat</keyword>
<evidence type="ECO:0000256" key="3">
    <source>
        <dbReference type="ARBA" id="ARBA00006262"/>
    </source>
</evidence>
<dbReference type="Pfam" id="PF00249">
    <property type="entry name" value="Myb_DNA-binding"/>
    <property type="match status" value="2"/>
</dbReference>
<name>A0A9Q1R218_9SOLA</name>
<feature type="transmembrane region" description="Helical" evidence="11">
    <location>
        <begin position="67"/>
        <end position="87"/>
    </location>
</feature>
<evidence type="ECO:0000256" key="6">
    <source>
        <dbReference type="ARBA" id="ARBA00022989"/>
    </source>
</evidence>
<feature type="domain" description="Myb-like" evidence="12">
    <location>
        <begin position="495"/>
        <end position="546"/>
    </location>
</feature>
<comment type="subcellular location">
    <subcellularLocation>
        <location evidence="2">Membrane</location>
        <topology evidence="2">Multi-pass membrane protein</topology>
    </subcellularLocation>
    <subcellularLocation>
        <location evidence="1">Nucleus</location>
    </subcellularLocation>
</comment>
<evidence type="ECO:0000256" key="1">
    <source>
        <dbReference type="ARBA" id="ARBA00004123"/>
    </source>
</evidence>
<dbReference type="PROSITE" id="PS51294">
    <property type="entry name" value="HTH_MYB"/>
    <property type="match status" value="2"/>
</dbReference>
<dbReference type="FunFam" id="1.10.10.60:FF:000381">
    <property type="entry name" value="Transcription factor MYB119"/>
    <property type="match status" value="1"/>
</dbReference>
<dbReference type="SUPFAM" id="SSF46689">
    <property type="entry name" value="Homeodomain-like"/>
    <property type="match status" value="1"/>
</dbReference>
<feature type="domain" description="Myb-like" evidence="12">
    <location>
        <begin position="547"/>
        <end position="597"/>
    </location>
</feature>
<dbReference type="Gene3D" id="1.10.10.60">
    <property type="entry name" value="Homeodomain-like"/>
    <property type="match status" value="2"/>
</dbReference>
<keyword evidence="15" id="KW-1185">Reference proteome</keyword>
<evidence type="ECO:0000256" key="2">
    <source>
        <dbReference type="ARBA" id="ARBA00004141"/>
    </source>
</evidence>
<comment type="caution">
    <text evidence="14">The sequence shown here is derived from an EMBL/GenBank/DDBJ whole genome shotgun (WGS) entry which is preliminary data.</text>
</comment>
<dbReference type="InterPro" id="IPR011531">
    <property type="entry name" value="HCO3_transpt-like_TM_dom"/>
</dbReference>
<dbReference type="GO" id="GO:0005452">
    <property type="term" value="F:solute:inorganic anion antiporter activity"/>
    <property type="evidence" value="ECO:0007669"/>
    <property type="project" value="InterPro"/>
</dbReference>
<evidence type="ECO:0000256" key="10">
    <source>
        <dbReference type="SAM" id="MobiDB-lite"/>
    </source>
</evidence>
<keyword evidence="4 11" id="KW-0812">Transmembrane</keyword>
<evidence type="ECO:0000313" key="14">
    <source>
        <dbReference type="EMBL" id="KAJ8536463.1"/>
    </source>
</evidence>
<dbReference type="AlphaFoldDB" id="A0A9Q1R218"/>
<evidence type="ECO:0000256" key="9">
    <source>
        <dbReference type="ARBA" id="ARBA00023242"/>
    </source>
</evidence>
<proteinExistence type="inferred from homology"/>
<keyword evidence="9" id="KW-0539">Nucleus</keyword>
<feature type="transmembrane region" description="Helical" evidence="11">
    <location>
        <begin position="28"/>
        <end position="46"/>
    </location>
</feature>
<evidence type="ECO:0000313" key="15">
    <source>
        <dbReference type="Proteomes" id="UP001152561"/>
    </source>
</evidence>
<dbReference type="GO" id="GO:0010597">
    <property type="term" value="P:green leaf volatile biosynthetic process"/>
    <property type="evidence" value="ECO:0007669"/>
    <property type="project" value="UniProtKB-ARBA"/>
</dbReference>
<dbReference type="EMBL" id="JAJAGQ010000018">
    <property type="protein sequence ID" value="KAJ8536463.1"/>
    <property type="molecule type" value="Genomic_DNA"/>
</dbReference>
<evidence type="ECO:0000256" key="7">
    <source>
        <dbReference type="ARBA" id="ARBA00023125"/>
    </source>
</evidence>
<evidence type="ECO:0000256" key="5">
    <source>
        <dbReference type="ARBA" id="ARBA00022737"/>
    </source>
</evidence>
<organism evidence="14 15">
    <name type="scientific">Anisodus acutangulus</name>
    <dbReference type="NCBI Taxonomy" id="402998"/>
    <lineage>
        <taxon>Eukaryota</taxon>
        <taxon>Viridiplantae</taxon>
        <taxon>Streptophyta</taxon>
        <taxon>Embryophyta</taxon>
        <taxon>Tracheophyta</taxon>
        <taxon>Spermatophyta</taxon>
        <taxon>Magnoliopsida</taxon>
        <taxon>eudicotyledons</taxon>
        <taxon>Gunneridae</taxon>
        <taxon>Pentapetalae</taxon>
        <taxon>asterids</taxon>
        <taxon>lamiids</taxon>
        <taxon>Solanales</taxon>
        <taxon>Solanaceae</taxon>
        <taxon>Solanoideae</taxon>
        <taxon>Hyoscyameae</taxon>
        <taxon>Anisodus</taxon>
    </lineage>
</organism>
<dbReference type="GO" id="GO:0050801">
    <property type="term" value="P:monoatomic ion homeostasis"/>
    <property type="evidence" value="ECO:0007669"/>
    <property type="project" value="TreeGrafter"/>
</dbReference>
<dbReference type="GO" id="GO:0005886">
    <property type="term" value="C:plasma membrane"/>
    <property type="evidence" value="ECO:0007669"/>
    <property type="project" value="TreeGrafter"/>
</dbReference>
<dbReference type="PANTHER" id="PTHR11453:SF129">
    <property type="entry name" value="BORON TRANSPORTER 2-RELATED"/>
    <property type="match status" value="1"/>
</dbReference>
<feature type="region of interest" description="Disordered" evidence="10">
    <location>
        <begin position="476"/>
        <end position="501"/>
    </location>
</feature>
<evidence type="ECO:0000259" key="13">
    <source>
        <dbReference type="PROSITE" id="PS51294"/>
    </source>
</evidence>
<dbReference type="PANTHER" id="PTHR11453">
    <property type="entry name" value="ANION EXCHANGE PROTEIN"/>
    <property type="match status" value="1"/>
</dbReference>
<protein>
    <submittedName>
        <fullName evidence="14">Uncharacterized protein</fullName>
    </submittedName>
</protein>
<dbReference type="GO" id="GO:0006820">
    <property type="term" value="P:monoatomic anion transport"/>
    <property type="evidence" value="ECO:0007669"/>
    <property type="project" value="InterPro"/>
</dbReference>
<feature type="domain" description="HTH myb-type" evidence="13">
    <location>
        <begin position="500"/>
        <end position="550"/>
    </location>
</feature>
<reference evidence="15" key="1">
    <citation type="journal article" date="2023" name="Proc. Natl. Acad. Sci. U.S.A.">
        <title>Genomic and structural basis for evolution of tropane alkaloid biosynthesis.</title>
        <authorList>
            <person name="Wanga Y.-J."/>
            <person name="Taina T."/>
            <person name="Yua J.-Y."/>
            <person name="Lia J."/>
            <person name="Xua B."/>
            <person name="Chenc J."/>
            <person name="D'Auriad J.C."/>
            <person name="Huanga J.-P."/>
            <person name="Huanga S.-X."/>
        </authorList>
    </citation>
    <scope>NUCLEOTIDE SEQUENCE [LARGE SCALE GENOMIC DNA]</scope>
    <source>
        <strain evidence="15">cv. KIB-2019</strain>
    </source>
</reference>
<keyword evidence="8 11" id="KW-0472">Membrane</keyword>
<feature type="region of interest" description="Disordered" evidence="10">
    <location>
        <begin position="340"/>
        <end position="364"/>
    </location>
</feature>